<protein>
    <recommendedName>
        <fullName evidence="5">Protein EFR3</fullName>
    </recommendedName>
</protein>
<dbReference type="EMBL" id="JABCKI010006049">
    <property type="protein sequence ID" value="KAG5635636.1"/>
    <property type="molecule type" value="Genomic_DNA"/>
</dbReference>
<comment type="similarity">
    <text evidence="1">Belongs to the EFR3 family.</text>
</comment>
<gene>
    <name evidence="3" type="ORF">H0H81_010570</name>
</gene>
<accession>A0A9P7K2I7</accession>
<dbReference type="InterPro" id="IPR049150">
    <property type="entry name" value="EFR3_HEAT-like_rpt"/>
</dbReference>
<evidence type="ECO:0008006" key="5">
    <source>
        <dbReference type="Google" id="ProtNLM"/>
    </source>
</evidence>
<evidence type="ECO:0000313" key="4">
    <source>
        <dbReference type="Proteomes" id="UP000717328"/>
    </source>
</evidence>
<feature type="region of interest" description="Disordered" evidence="2">
    <location>
        <begin position="626"/>
        <end position="652"/>
    </location>
</feature>
<dbReference type="InterPro" id="IPR039786">
    <property type="entry name" value="EFR3"/>
</dbReference>
<proteinExistence type="inferred from homology"/>
<dbReference type="AlphaFoldDB" id="A0A9P7K2I7"/>
<dbReference type="OrthoDB" id="274691at2759"/>
<dbReference type="PANTHER" id="PTHR47766:SF1">
    <property type="entry name" value="PROTEIN EFR3"/>
    <property type="match status" value="1"/>
</dbReference>
<keyword evidence="4" id="KW-1185">Reference proteome</keyword>
<name>A0A9P7K2I7_9AGAR</name>
<evidence type="ECO:0000256" key="1">
    <source>
        <dbReference type="ARBA" id="ARBA00010216"/>
    </source>
</evidence>
<comment type="caution">
    <text evidence="3">The sequence shown here is derived from an EMBL/GenBank/DDBJ whole genome shotgun (WGS) entry which is preliminary data.</text>
</comment>
<evidence type="ECO:0000256" key="2">
    <source>
        <dbReference type="SAM" id="MobiDB-lite"/>
    </source>
</evidence>
<feature type="compositionally biased region" description="Polar residues" evidence="2">
    <location>
        <begin position="915"/>
        <end position="935"/>
    </location>
</feature>
<dbReference type="Proteomes" id="UP000717328">
    <property type="component" value="Unassembled WGS sequence"/>
</dbReference>
<evidence type="ECO:0000313" key="3">
    <source>
        <dbReference type="EMBL" id="KAG5635636.1"/>
    </source>
</evidence>
<dbReference type="GO" id="GO:0072659">
    <property type="term" value="P:protein localization to plasma membrane"/>
    <property type="evidence" value="ECO:0007669"/>
    <property type="project" value="InterPro"/>
</dbReference>
<feature type="region of interest" description="Disordered" evidence="2">
    <location>
        <begin position="915"/>
        <end position="951"/>
    </location>
</feature>
<dbReference type="PANTHER" id="PTHR47766">
    <property type="entry name" value="PROTEIN EFR3"/>
    <property type="match status" value="1"/>
</dbReference>
<organism evidence="3 4">
    <name type="scientific">Sphagnurus paluster</name>
    <dbReference type="NCBI Taxonomy" id="117069"/>
    <lineage>
        <taxon>Eukaryota</taxon>
        <taxon>Fungi</taxon>
        <taxon>Dikarya</taxon>
        <taxon>Basidiomycota</taxon>
        <taxon>Agaricomycotina</taxon>
        <taxon>Agaricomycetes</taxon>
        <taxon>Agaricomycetidae</taxon>
        <taxon>Agaricales</taxon>
        <taxon>Tricholomatineae</taxon>
        <taxon>Lyophyllaceae</taxon>
        <taxon>Sphagnurus</taxon>
    </lineage>
</organism>
<reference evidence="3" key="1">
    <citation type="submission" date="2021-02" db="EMBL/GenBank/DDBJ databases">
        <authorList>
            <person name="Nieuwenhuis M."/>
            <person name="Van De Peppel L.J.J."/>
        </authorList>
    </citation>
    <scope>NUCLEOTIDE SEQUENCE</scope>
    <source>
        <strain evidence="3">D49</strain>
    </source>
</reference>
<sequence>MHHLFTPNHVQLLNSCYPPASALLTAGPNYSPNSQELSRLTYYASNHPGKLTKLGTELQKRLKTEARKAQAGNIRTRASLLITLSIIRALATECRRDITLVSPSLVSCVDITLEALPADLEVVARAASVFTAWTTYTDGHLIGTDSSLTKDYVSALRRFSELSCSSAVDHEIRNRTRLIGFAALTGALNSEALYNDSTQFKVQVAIVMRPILVTLFEADTDTLDQQAISVKALPSSPYLAEFRTRPAIERRAASIHVHVDGDKGPSTGDVSTASLRALFSLMGHANSSHIGAVMQSTVDSIEDGQAWSNLHCCCWLGQKMVEWSQYQYRYAVPTWLVERLCRSQETLSPATYHIVLAEMATTIFNSPTPLVNLSTSDIASNLITLLLRRAESDPEDRLLPELIACISSLGRHVYYSDQIQDLAGELINRIVRVEVQGVFSRGKPGSVRSRTQAVRCLLAALFGLIKTANRSEAVDKSDAHEQSSPAETFKQEVAANGRVFRRTAVPPDIWQDTISLLCDSDYSVRVDYSDALRFYISEEMPKDGDATVDGKHPRSLGEGPLSHAVKINLLLHAGNYGTKFLHAIHAYLYILATSSTLGLNSSSSTSPSHSAIGVSPHLNVIPPGSEYEEEYEEQSTQLQDGGRRSFSASQGPKARKFSSVQRLLDQASQGLSASTSAHLADYALILDVLTTIHEELPVRGLLTGIPMICALDAAASSVQDSDDAVTIQRVEAIREVIAKLWLVLGGVWNSPELVQLAENALAARLHSLPNSPPSNLLPHLPPRNPIQFPQEITPTTPWSGIDIQAALSIIIASPSVHEATGLDKDGLARRLNTKWTAESALKDSVEQSSSFESTVRGDSLAPLLKISPALMHIENISQASLARSTRGVGVADLRGALEGRSSMSNPALTRPASISTLEHAPSTSEGGALRLTQTRSRPRNKKRSVPTGAGEVRDVLNRLGIGKQNGSLLKSSFPSLQKSIQR</sequence>
<dbReference type="Pfam" id="PF21072">
    <property type="entry name" value="EFR3"/>
    <property type="match status" value="1"/>
</dbReference>
<reference evidence="3" key="2">
    <citation type="submission" date="2021-10" db="EMBL/GenBank/DDBJ databases">
        <title>Phylogenomics reveals ancestral predisposition of the termite-cultivated fungus Termitomyces towards a domesticated lifestyle.</title>
        <authorList>
            <person name="Auxier B."/>
            <person name="Grum-Grzhimaylo A."/>
            <person name="Cardenas M.E."/>
            <person name="Lodge J.D."/>
            <person name="Laessoe T."/>
            <person name="Pedersen O."/>
            <person name="Smith M.E."/>
            <person name="Kuyper T.W."/>
            <person name="Franco-Molano E.A."/>
            <person name="Baroni T.J."/>
            <person name="Aanen D.K."/>
        </authorList>
    </citation>
    <scope>NUCLEOTIDE SEQUENCE</scope>
    <source>
        <strain evidence="3">D49</strain>
    </source>
</reference>